<dbReference type="InterPro" id="IPR041614">
    <property type="entry name" value="DprA_WH"/>
</dbReference>
<dbReference type="InterPro" id="IPR010994">
    <property type="entry name" value="RuvA_2-like"/>
</dbReference>
<dbReference type="InterPro" id="IPR036388">
    <property type="entry name" value="WH-like_DNA-bd_sf"/>
</dbReference>
<keyword evidence="5" id="KW-1185">Reference proteome</keyword>
<evidence type="ECO:0000259" key="2">
    <source>
        <dbReference type="Pfam" id="PF02481"/>
    </source>
</evidence>
<sequence length="394" mass="41051">MPMEHDELQAWLRLTLSRGVGNAAARLLLARFGLPQAIFEQSEAALLECVTPAQAKALRTLPPTLADLVETTWEWLQDAPEPGTAARTLLTLGDAGYPRTLLNTDDPPLLLYLMGPAARLASEHPLGERPCLAVVGSRNPTAQGAEHALQFAKSLHAAGLTIVSGLALGVDAAAHEGALESAGLDEDHPATIAVVGTGLDRVYPAANRALAHRIARQGLLVSEYPLGTPPLAPNFPKRNRIISGLSQGTLVVEAALASGSLITARLAAEQGREVFAIPGSIHSPQSRGCHALIRQGAKLVESAQDVLEELRLPGTTTTAQAAGATGGAQGLGRGHARQDSPLLQALGFDPMGLDALLARTGMDAASLQVQLLELELSGNVARLPGGLFQRMGAA</sequence>
<dbReference type="Proteomes" id="UP000575083">
    <property type="component" value="Unassembled WGS sequence"/>
</dbReference>
<evidence type="ECO:0000259" key="3">
    <source>
        <dbReference type="Pfam" id="PF17782"/>
    </source>
</evidence>
<feature type="domain" description="Smf/DprA SLOG" evidence="2">
    <location>
        <begin position="89"/>
        <end position="310"/>
    </location>
</feature>
<dbReference type="InterPro" id="IPR003488">
    <property type="entry name" value="DprA"/>
</dbReference>
<dbReference type="Gene3D" id="3.40.50.450">
    <property type="match status" value="1"/>
</dbReference>
<evidence type="ECO:0000313" key="4">
    <source>
        <dbReference type="EMBL" id="MBB6558076.1"/>
    </source>
</evidence>
<feature type="domain" description="DprA winged helix" evidence="3">
    <location>
        <begin position="337"/>
        <end position="386"/>
    </location>
</feature>
<dbReference type="PANTHER" id="PTHR43022:SF1">
    <property type="entry name" value="PROTEIN SMF"/>
    <property type="match status" value="1"/>
</dbReference>
<gene>
    <name evidence="4" type="ORF">HNP48_000740</name>
</gene>
<proteinExistence type="inferred from homology"/>
<accession>A0A7X0U7H5</accession>
<comment type="caution">
    <text evidence="4">The sequence shown here is derived from an EMBL/GenBank/DDBJ whole genome shotgun (WGS) entry which is preliminary data.</text>
</comment>
<dbReference type="NCBIfam" id="TIGR00732">
    <property type="entry name" value="dprA"/>
    <property type="match status" value="1"/>
</dbReference>
<evidence type="ECO:0000313" key="5">
    <source>
        <dbReference type="Proteomes" id="UP000575083"/>
    </source>
</evidence>
<dbReference type="SUPFAM" id="SSF102405">
    <property type="entry name" value="MCP/YpsA-like"/>
    <property type="match status" value="1"/>
</dbReference>
<protein>
    <submittedName>
        <fullName evidence="4">DNA processing protein</fullName>
    </submittedName>
</protein>
<dbReference type="Pfam" id="PF02481">
    <property type="entry name" value="DNA_processg_A"/>
    <property type="match status" value="1"/>
</dbReference>
<dbReference type="Pfam" id="PF17782">
    <property type="entry name" value="WHD_DprA"/>
    <property type="match status" value="1"/>
</dbReference>
<name>A0A7X0U7H5_9BURK</name>
<dbReference type="AlphaFoldDB" id="A0A7X0U7H5"/>
<reference evidence="4 5" key="1">
    <citation type="submission" date="2020-08" db="EMBL/GenBank/DDBJ databases">
        <title>Functional genomics of gut bacteria from endangered species of beetles.</title>
        <authorList>
            <person name="Carlos-Shanley C."/>
        </authorList>
    </citation>
    <scope>NUCLEOTIDE SEQUENCE [LARGE SCALE GENOMIC DNA]</scope>
    <source>
        <strain evidence="4 5">S00198</strain>
    </source>
</reference>
<organism evidence="4 5">
    <name type="scientific">Acidovorax soli</name>
    <dbReference type="NCBI Taxonomy" id="592050"/>
    <lineage>
        <taxon>Bacteria</taxon>
        <taxon>Pseudomonadati</taxon>
        <taxon>Pseudomonadota</taxon>
        <taxon>Betaproteobacteria</taxon>
        <taxon>Burkholderiales</taxon>
        <taxon>Comamonadaceae</taxon>
        <taxon>Acidovorax</taxon>
    </lineage>
</organism>
<dbReference type="SUPFAM" id="SSF47781">
    <property type="entry name" value="RuvA domain 2-like"/>
    <property type="match status" value="1"/>
</dbReference>
<dbReference type="PANTHER" id="PTHR43022">
    <property type="entry name" value="PROTEIN SMF"/>
    <property type="match status" value="1"/>
</dbReference>
<dbReference type="EMBL" id="JACHLK010000001">
    <property type="protein sequence ID" value="MBB6558076.1"/>
    <property type="molecule type" value="Genomic_DNA"/>
</dbReference>
<dbReference type="Gene3D" id="1.10.10.10">
    <property type="entry name" value="Winged helix-like DNA-binding domain superfamily/Winged helix DNA-binding domain"/>
    <property type="match status" value="1"/>
</dbReference>
<comment type="similarity">
    <text evidence="1">Belongs to the DprA/Smf family.</text>
</comment>
<dbReference type="GO" id="GO:0009294">
    <property type="term" value="P:DNA-mediated transformation"/>
    <property type="evidence" value="ECO:0007669"/>
    <property type="project" value="InterPro"/>
</dbReference>
<dbReference type="InterPro" id="IPR057666">
    <property type="entry name" value="DrpA_SLOG"/>
</dbReference>
<evidence type="ECO:0000256" key="1">
    <source>
        <dbReference type="ARBA" id="ARBA00006525"/>
    </source>
</evidence>